<keyword evidence="3" id="KW-0812">Transmembrane</keyword>
<gene>
    <name evidence="7" type="ORF">IAD15_06845</name>
</gene>
<dbReference type="GO" id="GO:0006508">
    <property type="term" value="P:proteolysis"/>
    <property type="evidence" value="ECO:0007669"/>
    <property type="project" value="InterPro"/>
</dbReference>
<dbReference type="AlphaFoldDB" id="A0A9D1HP99"/>
<accession>A0A9D1HP99</accession>
<comment type="caution">
    <text evidence="7">The sequence shown here is derived from an EMBL/GenBank/DDBJ whole genome shotgun (WGS) entry which is preliminary data.</text>
</comment>
<dbReference type="InterPro" id="IPR029058">
    <property type="entry name" value="AB_hydrolase_fold"/>
</dbReference>
<organism evidence="7 8">
    <name type="scientific">Candidatus Fimiplasma intestinipullorum</name>
    <dbReference type="NCBI Taxonomy" id="2840825"/>
    <lineage>
        <taxon>Bacteria</taxon>
        <taxon>Bacillati</taxon>
        <taxon>Bacillota</taxon>
        <taxon>Clostridia</taxon>
        <taxon>Eubacteriales</taxon>
        <taxon>Candidatus Fimiplasma</taxon>
    </lineage>
</organism>
<reference evidence="7" key="2">
    <citation type="journal article" date="2021" name="PeerJ">
        <title>Extensive microbial diversity within the chicken gut microbiome revealed by metagenomics and culture.</title>
        <authorList>
            <person name="Gilroy R."/>
            <person name="Ravi A."/>
            <person name="Getino M."/>
            <person name="Pursley I."/>
            <person name="Horton D.L."/>
            <person name="Alikhan N.F."/>
            <person name="Baker D."/>
            <person name="Gharbi K."/>
            <person name="Hall N."/>
            <person name="Watson M."/>
            <person name="Adriaenssens E.M."/>
            <person name="Foster-Nyarko E."/>
            <person name="Jarju S."/>
            <person name="Secka A."/>
            <person name="Antonio M."/>
            <person name="Oren A."/>
            <person name="Chaudhuri R.R."/>
            <person name="La Ragione R."/>
            <person name="Hildebrand F."/>
            <person name="Pallen M.J."/>
        </authorList>
    </citation>
    <scope>NUCLEOTIDE SEQUENCE</scope>
    <source>
        <strain evidence="7">CHK195-11698</strain>
    </source>
</reference>
<feature type="domain" description="Peptidase S9 prolyl oligopeptidase catalytic" evidence="5">
    <location>
        <begin position="259"/>
        <end position="401"/>
    </location>
</feature>
<name>A0A9D1HP99_9FIRM</name>
<evidence type="ECO:0000256" key="3">
    <source>
        <dbReference type="SAM" id="Phobius"/>
    </source>
</evidence>
<keyword evidence="3" id="KW-1133">Transmembrane helix</keyword>
<keyword evidence="1 4" id="KW-0732">Signal</keyword>
<evidence type="ECO:0000259" key="5">
    <source>
        <dbReference type="Pfam" id="PF00326"/>
    </source>
</evidence>
<dbReference type="GO" id="GO:0005576">
    <property type="term" value="C:extracellular region"/>
    <property type="evidence" value="ECO:0007669"/>
    <property type="project" value="InterPro"/>
</dbReference>
<dbReference type="InterPro" id="IPR041172">
    <property type="entry name" value="EstA_Ig-like_N"/>
</dbReference>
<dbReference type="Proteomes" id="UP000824175">
    <property type="component" value="Unassembled WGS sequence"/>
</dbReference>
<protein>
    <submittedName>
        <fullName evidence="7">Prolyl oligopeptidase family serine peptidase</fullName>
    </submittedName>
</protein>
<keyword evidence="2" id="KW-0378">Hydrolase</keyword>
<dbReference type="PANTHER" id="PTHR43037:SF1">
    <property type="entry name" value="BLL1128 PROTEIN"/>
    <property type="match status" value="1"/>
</dbReference>
<evidence type="ECO:0000256" key="1">
    <source>
        <dbReference type="ARBA" id="ARBA00022729"/>
    </source>
</evidence>
<dbReference type="Pfam" id="PF18435">
    <property type="entry name" value="EstA_Ig_like"/>
    <property type="match status" value="1"/>
</dbReference>
<evidence type="ECO:0000313" key="8">
    <source>
        <dbReference type="Proteomes" id="UP000824175"/>
    </source>
</evidence>
<dbReference type="EMBL" id="DVMJ01000057">
    <property type="protein sequence ID" value="HIU13771.1"/>
    <property type="molecule type" value="Genomic_DNA"/>
</dbReference>
<dbReference type="Gene3D" id="3.40.50.1820">
    <property type="entry name" value="alpha/beta hydrolase"/>
    <property type="match status" value="2"/>
</dbReference>
<feature type="transmembrane region" description="Helical" evidence="3">
    <location>
        <begin position="856"/>
        <end position="876"/>
    </location>
</feature>
<dbReference type="Pfam" id="PF10503">
    <property type="entry name" value="Esterase_PHB"/>
    <property type="match status" value="1"/>
</dbReference>
<dbReference type="PANTHER" id="PTHR43037">
    <property type="entry name" value="UNNAMED PRODUCT-RELATED"/>
    <property type="match status" value="1"/>
</dbReference>
<feature type="domain" description="Esterase Ig-like N-terminal" evidence="6">
    <location>
        <begin position="460"/>
        <end position="577"/>
    </location>
</feature>
<dbReference type="Pfam" id="PF00326">
    <property type="entry name" value="Peptidase_S9"/>
    <property type="match status" value="1"/>
</dbReference>
<dbReference type="InterPro" id="IPR050955">
    <property type="entry name" value="Plant_Biomass_Hydrol_Est"/>
</dbReference>
<keyword evidence="3" id="KW-0472">Membrane</keyword>
<dbReference type="InterPro" id="IPR010126">
    <property type="entry name" value="Esterase_phb"/>
</dbReference>
<reference evidence="7" key="1">
    <citation type="submission" date="2020-10" db="EMBL/GenBank/DDBJ databases">
        <authorList>
            <person name="Gilroy R."/>
        </authorList>
    </citation>
    <scope>NUCLEOTIDE SEQUENCE</scope>
    <source>
        <strain evidence="7">CHK195-11698</strain>
    </source>
</reference>
<dbReference type="Gene3D" id="2.60.40.2180">
    <property type="match status" value="1"/>
</dbReference>
<evidence type="ECO:0000256" key="2">
    <source>
        <dbReference type="ARBA" id="ARBA00022801"/>
    </source>
</evidence>
<evidence type="ECO:0000313" key="7">
    <source>
        <dbReference type="EMBL" id="HIU13771.1"/>
    </source>
</evidence>
<dbReference type="SUPFAM" id="SSF53474">
    <property type="entry name" value="alpha/beta-Hydrolases"/>
    <property type="match status" value="2"/>
</dbReference>
<dbReference type="GO" id="GO:0008236">
    <property type="term" value="F:serine-type peptidase activity"/>
    <property type="evidence" value="ECO:0007669"/>
    <property type="project" value="InterPro"/>
</dbReference>
<feature type="chain" id="PRO_5039071390" evidence="4">
    <location>
        <begin position="27"/>
        <end position="885"/>
    </location>
</feature>
<evidence type="ECO:0000256" key="4">
    <source>
        <dbReference type="SAM" id="SignalP"/>
    </source>
</evidence>
<evidence type="ECO:0000259" key="6">
    <source>
        <dbReference type="Pfam" id="PF18435"/>
    </source>
</evidence>
<dbReference type="InterPro" id="IPR001375">
    <property type="entry name" value="Peptidase_S9_cat"/>
</dbReference>
<sequence>MNFKKIVASGLMAALAFGMVVSPAQANEPSVLTPQSARKTNLEVERIVANTRVGDGGQEVVSFEITVSDEAILSTVSATDFDIENQISVMPIDIETGQMAEPYADDGIQVSVDGNTLKLTMTPFNYNGTYNGAGWRVTNDKYPELSFTSTDVDTVNTQTLDEFKRGTFTYAGITREYALYVPADAKGPVPLVVWNHGGGEYGIDIEKTLIANRGVTAWPEAGYQTAVLMIQVSNANYGYGAAKDPAKQSLIDQNNALQAALIRKLITDGTVDENRVYVTGASSGGGATMRFLMQYPELFAGAIACCSMDPIVSVHKYSGGFADYDQLVQDFEAAFQGSVFTWDDSQQKMVTKQVDTQELINVPIYFTHAQNDQTCQSTSSQAMYDAFRHLGDTNNRIVLWTDEEMAADGISNAMNGALLHWSWVKVLNHHEDGSPMNWMFQQTRNTAPTEKETIPFTLHAHVFDYGEAIDQVQIDLSSVLGDRTIDTSALTTDMFQVAATATDPYNSNAVLYEDVARTVTSVSVENGIVTLNLACQYNGQGQSTLNYSLDAGRNLSADVAYDITLTKDIALSDSSTIAKDALSFSQDEIFNEETAAFTAGNSDGLNYQLYVPENAADGKDHPLIVWFHGGGEGGYGEAQNNTSQLRANRGALGFAEEGAQQIFGGAYVLAPQSPNSWSRDGQESLDHATALINTIVNTYNIDADRIYVAGCSDGGWMTVNMAIENPELFAAIVPICAAFGSSTDEELLTLKDNNIWMVHALNDTSVEPENTSDRLHALIPSSIYTVYDTVTVDGVNYPGHWSWIYVARNMPTHNGQSIFQWMASKTLADDPITDVEQPGNTETPDKIVQTSDNQMIYPYIGLMLLAVVGMGGYVVARRQRKQEDM</sequence>
<proteinExistence type="predicted"/>
<feature type="signal peptide" evidence="4">
    <location>
        <begin position="1"/>
        <end position="26"/>
    </location>
</feature>